<keyword evidence="1" id="KW-0472">Membrane</keyword>
<gene>
    <name evidence="2" type="ORF">DW204_03495</name>
</gene>
<comment type="caution">
    <text evidence="2">The sequence shown here is derived from an EMBL/GenBank/DDBJ whole genome shotgun (WGS) entry which is preliminary data.</text>
</comment>
<evidence type="ECO:0000256" key="1">
    <source>
        <dbReference type="SAM" id="Phobius"/>
    </source>
</evidence>
<keyword evidence="1" id="KW-0812">Transmembrane</keyword>
<reference evidence="2 3" key="1">
    <citation type="submission" date="2018-08" db="EMBL/GenBank/DDBJ databases">
        <title>A genome reference for cultivated species of the human gut microbiota.</title>
        <authorList>
            <person name="Zou Y."/>
            <person name="Xue W."/>
            <person name="Luo G."/>
        </authorList>
    </citation>
    <scope>NUCLEOTIDE SEQUENCE [LARGE SCALE GENOMIC DNA]</scope>
    <source>
        <strain evidence="2 3">AM17-44</strain>
    </source>
</reference>
<accession>A0A414X574</accession>
<proteinExistence type="predicted"/>
<dbReference type="RefSeq" id="WP_118242902.1">
    <property type="nucleotide sequence ID" value="NZ_QRJS01000006.1"/>
</dbReference>
<dbReference type="Proteomes" id="UP000284998">
    <property type="component" value="Unassembled WGS sequence"/>
</dbReference>
<dbReference type="EMBL" id="QRJS01000006">
    <property type="protein sequence ID" value="RHH48367.1"/>
    <property type="molecule type" value="Genomic_DNA"/>
</dbReference>
<sequence>MNIINDQKKCMASLAVFKQLFNSGNDIFCIIAEFIKQEIISRGLTDFTEQQMHEFLLIDNGFDVPQAVIHTSIKRLPFLTRQKESVVVSTSLSSDECNTFKKQIDNATEERELISKRLINYANSKREVALTNEEETELCKSFYAYVVDDTAPIRFSELVCAFILENENDIELQKHLNLIREGVISFIGLSYYNNSYGTVDSFDKEIYIYLETEILFHMAGYNGLTYQNLFEEFYSQIQEINKMHQIKNGKKVIFLRYFTETLNEINEYFDQAEKIVRRSKLPDPSKTAMHSLVNGVTDPSVIMDKRTEFDRLLKEHGIQYEDYSFDLSKDNGSYCLDYKSFIDDKESSVQEKVYSDLTLLNWIYIKRNKRKIESFANMKAILLTGNYHVMQLAMDERLHQPGELALSATIDFLTTRFWFSLCKGLSKDCNLLSANVLTKARLALASLNCESINKAYKEIEQEIDKGGYDKELMKSRIASLHRRFRMPENVDDLTEKSNLAFFTDCRSDILLAEEAAKDAAHKHEVNILMQSIEEKDKTIESQTDMFLRVLKDRLQEINEKEKDQFLKDQSEYDLSKTDWINKQMNKIRNRNIVIIAIFMFIIVAMIIVPLIIPCIPNKYSWIGILLPALLSCINRISALKNTAISKAIDYCFLSTRNNIRLELENKYYEQYQKPVLKLTTLEELEKQYKRGNKNE</sequence>
<name>A0A414X574_9BACT</name>
<evidence type="ECO:0000313" key="2">
    <source>
        <dbReference type="EMBL" id="RHH48367.1"/>
    </source>
</evidence>
<feature type="transmembrane region" description="Helical" evidence="1">
    <location>
        <begin position="618"/>
        <end position="636"/>
    </location>
</feature>
<protein>
    <submittedName>
        <fullName evidence="2">Uncharacterized protein</fullName>
    </submittedName>
</protein>
<evidence type="ECO:0000313" key="3">
    <source>
        <dbReference type="Proteomes" id="UP000284998"/>
    </source>
</evidence>
<feature type="transmembrane region" description="Helical" evidence="1">
    <location>
        <begin position="592"/>
        <end position="612"/>
    </location>
</feature>
<dbReference type="AlphaFoldDB" id="A0A414X574"/>
<keyword evidence="1" id="KW-1133">Transmembrane helix</keyword>
<organism evidence="2 3">
    <name type="scientific">Phocaeicola plebeius</name>
    <dbReference type="NCBI Taxonomy" id="310297"/>
    <lineage>
        <taxon>Bacteria</taxon>
        <taxon>Pseudomonadati</taxon>
        <taxon>Bacteroidota</taxon>
        <taxon>Bacteroidia</taxon>
        <taxon>Bacteroidales</taxon>
        <taxon>Bacteroidaceae</taxon>
        <taxon>Phocaeicola</taxon>
    </lineage>
</organism>